<reference evidence="3" key="1">
    <citation type="submission" date="2014-09" db="EMBL/GenBank/DDBJ databases">
        <authorList>
            <person name="Gomez-Valero L."/>
        </authorList>
    </citation>
    <scope>NUCLEOTIDE SEQUENCE [LARGE SCALE GENOMIC DNA]</scope>
    <source>
        <strain evidence="3">ATCC700992</strain>
    </source>
</reference>
<dbReference type="HOGENOM" id="CLU_434638_0_0_6"/>
<keyword evidence="1" id="KW-0472">Membrane</keyword>
<accession>A0A098G579</accession>
<evidence type="ECO:0000313" key="2">
    <source>
        <dbReference type="EMBL" id="CEG57121.1"/>
    </source>
</evidence>
<dbReference type="OrthoDB" id="5632105at2"/>
<feature type="transmembrane region" description="Helical" evidence="1">
    <location>
        <begin position="565"/>
        <end position="583"/>
    </location>
</feature>
<dbReference type="STRING" id="1212491.LFA_1716"/>
<dbReference type="EMBL" id="LN614827">
    <property type="protein sequence ID" value="CEG57121.1"/>
    <property type="molecule type" value="Genomic_DNA"/>
</dbReference>
<dbReference type="Proteomes" id="UP000032430">
    <property type="component" value="Chromosome I"/>
</dbReference>
<evidence type="ECO:0000256" key="1">
    <source>
        <dbReference type="SAM" id="Phobius"/>
    </source>
</evidence>
<dbReference type="RefSeq" id="WP_084602138.1">
    <property type="nucleotide sequence ID" value="NZ_LN614827.1"/>
</dbReference>
<keyword evidence="1" id="KW-0812">Transmembrane</keyword>
<organism evidence="2 3">
    <name type="scientific">Legionella fallonii LLAP-10</name>
    <dbReference type="NCBI Taxonomy" id="1212491"/>
    <lineage>
        <taxon>Bacteria</taxon>
        <taxon>Pseudomonadati</taxon>
        <taxon>Pseudomonadota</taxon>
        <taxon>Gammaproteobacteria</taxon>
        <taxon>Legionellales</taxon>
        <taxon>Legionellaceae</taxon>
        <taxon>Legionella</taxon>
    </lineage>
</organism>
<sequence length="629" mass="71951">MSNGTAPKLTMTSDMVHNHNCHAYLLQLKPFINQHILDLNQSFLDQITQLDEEYNEGFPYGNLYSNAISALEDQLDLLYACANAEQTEALDDLVFIIYHNNSRILEQTEWINQIGSQTRPIQVDTSKRIEHELEDNDQLINKISPNTTSQVFNRIGSVFSANFKPQLATNLPSLKNYSYRENVNPTEYRFGTQAQRHEGAVRISPLFKRWLLINARQCSPSQSIAYIYFNNLGLDRSHFDIAGSKERNLSLTLHELEHDSSLKIAVITLPAYQSLMDESHYNKTEDHLSYTAVFKELIEVAEGKGHESDIADFWISKEIRKQLFGNDKEQFIIFSKLLTNSFKEYGVNPSDTLSTAQKQAIWLHFTKFELTNYIINTLNPRGYNFSCKDAIDRGALSSAYYNLMNSFKLQQPIQREEFERALDAAAAHVKGRGMNFHRNIIWNALDSYVNANYETLITDDKKSWLIFWRDMNCPHSRVPQLLEIRINQLQMQLDSLSPQNLALQKTGNKLLKAIKEQHEAQINGQRLLLELVARTSQLLTIHSPSQATIQAYENLAEELQLNHPMLHIIAGIAKVFLGILLFLPSFGYSKSLINSGISTYKTGFFASQRAQLNEDIIEFSSTYICTPVA</sequence>
<evidence type="ECO:0000313" key="3">
    <source>
        <dbReference type="Proteomes" id="UP000032430"/>
    </source>
</evidence>
<dbReference type="KEGG" id="lfa:LFA_1716"/>
<gene>
    <name evidence="2" type="ORF">LFA_1716</name>
</gene>
<name>A0A098G579_9GAMM</name>
<protein>
    <submittedName>
        <fullName evidence="2">Uncharacterized protein</fullName>
    </submittedName>
</protein>
<keyword evidence="3" id="KW-1185">Reference proteome</keyword>
<proteinExistence type="predicted"/>
<keyword evidence="1" id="KW-1133">Transmembrane helix</keyword>
<dbReference type="AlphaFoldDB" id="A0A098G579"/>